<dbReference type="RefSeq" id="WP_283761990.1">
    <property type="nucleotide sequence ID" value="NZ_JAQPOK010000062.1"/>
</dbReference>
<dbReference type="EMBL" id="JAQPOK010000062">
    <property type="protein sequence ID" value="MDJ1178678.1"/>
    <property type="molecule type" value="Genomic_DNA"/>
</dbReference>
<reference evidence="1 2" key="1">
    <citation type="submission" date="2023-01" db="EMBL/GenBank/DDBJ databases">
        <title>Novel diversity within Roseofilum (Cyanobacteria; Desertifilaceae) from marine benthic mats with descriptions of four novel species.</title>
        <authorList>
            <person name="Wang Y."/>
            <person name="Berthold D.E."/>
            <person name="Hu J."/>
            <person name="Lefler F.W."/>
            <person name="Laughinghouse H.D. IV."/>
        </authorList>
    </citation>
    <scope>NUCLEOTIDE SEQUENCE [LARGE SCALE GENOMIC DNA]</scope>
    <source>
        <strain evidence="1 2">BLCC-M91</strain>
    </source>
</reference>
<evidence type="ECO:0000313" key="1">
    <source>
        <dbReference type="EMBL" id="MDJ1178678.1"/>
    </source>
</evidence>
<gene>
    <name evidence="1" type="ORF">PJF56_07375</name>
</gene>
<protein>
    <recommendedName>
        <fullName evidence="3">Transposase</fullName>
    </recommendedName>
</protein>
<proteinExistence type="predicted"/>
<sequence length="62" mass="7239">MELSPAYLKWREDTIQLGLERGLEQLRQTKRLMIETLFRNRFGSLDEELMAITALRVVMGNG</sequence>
<organism evidence="1 2">
    <name type="scientific">Roseofilum halophilum BLCC-M91</name>
    <dbReference type="NCBI Taxonomy" id="3022259"/>
    <lineage>
        <taxon>Bacteria</taxon>
        <taxon>Bacillati</taxon>
        <taxon>Cyanobacteriota</taxon>
        <taxon>Cyanophyceae</taxon>
        <taxon>Desertifilales</taxon>
        <taxon>Desertifilaceae</taxon>
        <taxon>Roseofilum</taxon>
        <taxon>Roseofilum halophilum</taxon>
    </lineage>
</organism>
<dbReference type="Proteomes" id="UP001231370">
    <property type="component" value="Unassembled WGS sequence"/>
</dbReference>
<accession>A0ABT7BHL3</accession>
<evidence type="ECO:0000313" key="2">
    <source>
        <dbReference type="Proteomes" id="UP001231370"/>
    </source>
</evidence>
<name>A0ABT7BHL3_9CYAN</name>
<evidence type="ECO:0008006" key="3">
    <source>
        <dbReference type="Google" id="ProtNLM"/>
    </source>
</evidence>
<keyword evidence="2" id="KW-1185">Reference proteome</keyword>
<comment type="caution">
    <text evidence="1">The sequence shown here is derived from an EMBL/GenBank/DDBJ whole genome shotgun (WGS) entry which is preliminary data.</text>
</comment>